<keyword evidence="2" id="KW-1185">Reference proteome</keyword>
<evidence type="ECO:0000313" key="1">
    <source>
        <dbReference type="EMBL" id="MDO5989197.1"/>
    </source>
</evidence>
<evidence type="ECO:0000313" key="2">
    <source>
        <dbReference type="Proteomes" id="UP001176891"/>
    </source>
</evidence>
<accession>A0ABT8X694</accession>
<gene>
    <name evidence="1" type="ORF">Q4Q39_17470</name>
</gene>
<sequence>MKQPFLRFYLDSHENRNGERKIFLDISIGYSEIDYGKSVKNFNSDRKKYKPIKIATGCRIKPENFGKQIEKGSKKVFSFDKKIFDKYSRVNRSIRTKLEQIENAVIEVTNHFYIKKHNPTPKEFKDLLEIELGRKAGEVIKQKSVLEYLYDKIKADRVDAKQGKKMHYHQII</sequence>
<name>A0ABT8X694_9FLAO</name>
<comment type="caution">
    <text evidence="1">The sequence shown here is derived from an EMBL/GenBank/DDBJ whole genome shotgun (WGS) entry which is preliminary data.</text>
</comment>
<dbReference type="Proteomes" id="UP001176891">
    <property type="component" value="Unassembled WGS sequence"/>
</dbReference>
<protein>
    <recommendedName>
        <fullName evidence="3">Arm DNA-binding domain-containing protein</fullName>
    </recommendedName>
</protein>
<evidence type="ECO:0008006" key="3">
    <source>
        <dbReference type="Google" id="ProtNLM"/>
    </source>
</evidence>
<organism evidence="1 2">
    <name type="scientific">Flavivirga amylovorans</name>
    <dbReference type="NCBI Taxonomy" id="870486"/>
    <lineage>
        <taxon>Bacteria</taxon>
        <taxon>Pseudomonadati</taxon>
        <taxon>Bacteroidota</taxon>
        <taxon>Flavobacteriia</taxon>
        <taxon>Flavobacteriales</taxon>
        <taxon>Flavobacteriaceae</taxon>
        <taxon>Flavivirga</taxon>
    </lineage>
</organism>
<dbReference type="EMBL" id="JAUOEM010000006">
    <property type="protein sequence ID" value="MDO5989197.1"/>
    <property type="molecule type" value="Genomic_DNA"/>
</dbReference>
<proteinExistence type="predicted"/>
<reference evidence="1" key="1">
    <citation type="submission" date="2023-07" db="EMBL/GenBank/DDBJ databases">
        <title>Two novel species in the genus Flavivirga.</title>
        <authorList>
            <person name="Kwon K."/>
        </authorList>
    </citation>
    <scope>NUCLEOTIDE SEQUENCE</scope>
    <source>
        <strain evidence="1">KACC 14157</strain>
    </source>
</reference>
<dbReference type="RefSeq" id="WP_303283848.1">
    <property type="nucleotide sequence ID" value="NZ_BAABCZ010000012.1"/>
</dbReference>